<gene>
    <name evidence="1" type="ORF">DICPUDRAFT_83542</name>
</gene>
<reference evidence="2" key="1">
    <citation type="journal article" date="2011" name="Genome Biol.">
        <title>Comparative genomics of the social amoebae Dictyostelium discoideum and Dictyostelium purpureum.</title>
        <authorList>
            <consortium name="US DOE Joint Genome Institute (JGI-PGF)"/>
            <person name="Sucgang R."/>
            <person name="Kuo A."/>
            <person name="Tian X."/>
            <person name="Salerno W."/>
            <person name="Parikh A."/>
            <person name="Feasley C.L."/>
            <person name="Dalin E."/>
            <person name="Tu H."/>
            <person name="Huang E."/>
            <person name="Barry K."/>
            <person name="Lindquist E."/>
            <person name="Shapiro H."/>
            <person name="Bruce D."/>
            <person name="Schmutz J."/>
            <person name="Salamov A."/>
            <person name="Fey P."/>
            <person name="Gaudet P."/>
            <person name="Anjard C."/>
            <person name="Babu M.M."/>
            <person name="Basu S."/>
            <person name="Bushmanova Y."/>
            <person name="van der Wel H."/>
            <person name="Katoh-Kurasawa M."/>
            <person name="Dinh C."/>
            <person name="Coutinho P.M."/>
            <person name="Saito T."/>
            <person name="Elias M."/>
            <person name="Schaap P."/>
            <person name="Kay R.R."/>
            <person name="Henrissat B."/>
            <person name="Eichinger L."/>
            <person name="Rivero F."/>
            <person name="Putnam N.H."/>
            <person name="West C.M."/>
            <person name="Loomis W.F."/>
            <person name="Chisholm R.L."/>
            <person name="Shaulsky G."/>
            <person name="Strassmann J.E."/>
            <person name="Queller D.C."/>
            <person name="Kuspa A."/>
            <person name="Grigoriev I.V."/>
        </authorList>
    </citation>
    <scope>NUCLEOTIDE SEQUENCE [LARGE SCALE GENOMIC DNA]</scope>
    <source>
        <strain evidence="2">QSDP1</strain>
    </source>
</reference>
<dbReference type="InParanoid" id="F0ZZU4"/>
<dbReference type="KEGG" id="dpp:DICPUDRAFT_83542"/>
<dbReference type="Proteomes" id="UP000001064">
    <property type="component" value="Unassembled WGS sequence"/>
</dbReference>
<protein>
    <submittedName>
        <fullName evidence="1">Uncharacterized protein</fullName>
    </submittedName>
</protein>
<sequence>METNIKLNSLIFNEVLLYLSYNNDYKRLLELSLISKQSFQIIQNLLTHKYLIKLEPNNLINLIKKSKENNNKYELFLIKYKEVEIIHFDHCNDYSKKLLKKIKSRLLEQFKELKKVIFNSVSIQGDTMDENPTCDNFYEFRCLNLLWYTEALPYSTETELIEDPSMFSFEYISRYPNAKKISISTCNSNQLILLECMDGILINCYSTLETIKFDFHNTPRAFVGKVINSKSPAIKSFTVRLADGDTSKSVAKIFRKSEISKNNTLKVLKLKYCSELFIPYLNQEPTEFLKTLIGNQTLETLGLQLFDVKNSEKLSPLIQVPNITKLICSPYSFDAFLLHCNENHNITTLKVGCDTHHDPYYNSYFKDNCLANALLNFFKNNKSSLNSIIFFRVPDSLKEIINKERNNINNNIKNITFKILTFHSSKEIVI</sequence>
<organism evidence="1 2">
    <name type="scientific">Dictyostelium purpureum</name>
    <name type="common">Slime mold</name>
    <dbReference type="NCBI Taxonomy" id="5786"/>
    <lineage>
        <taxon>Eukaryota</taxon>
        <taxon>Amoebozoa</taxon>
        <taxon>Evosea</taxon>
        <taxon>Eumycetozoa</taxon>
        <taxon>Dictyostelia</taxon>
        <taxon>Dictyosteliales</taxon>
        <taxon>Dictyosteliaceae</taxon>
        <taxon>Dictyostelium</taxon>
    </lineage>
</organism>
<dbReference type="OMA" id="INCYSTL"/>
<dbReference type="GeneID" id="10510332"/>
<proteinExistence type="predicted"/>
<dbReference type="VEuPathDB" id="AmoebaDB:DICPUDRAFT_83542"/>
<dbReference type="AlphaFoldDB" id="F0ZZU4"/>
<accession>F0ZZU4</accession>
<evidence type="ECO:0000313" key="2">
    <source>
        <dbReference type="Proteomes" id="UP000001064"/>
    </source>
</evidence>
<keyword evidence="2" id="KW-1185">Reference proteome</keyword>
<dbReference type="EMBL" id="GL871321">
    <property type="protein sequence ID" value="EGC30541.1"/>
    <property type="molecule type" value="Genomic_DNA"/>
</dbReference>
<evidence type="ECO:0000313" key="1">
    <source>
        <dbReference type="EMBL" id="EGC30541.1"/>
    </source>
</evidence>
<dbReference type="RefSeq" id="XP_003292936.1">
    <property type="nucleotide sequence ID" value="XM_003292888.1"/>
</dbReference>
<name>F0ZZU4_DICPU</name>